<name>A0ABZ0S574_9GAMM</name>
<dbReference type="RefSeq" id="WP_328986728.1">
    <property type="nucleotide sequence ID" value="NZ_CP121472.1"/>
</dbReference>
<sequence length="106" mass="12088">MLISGHLNLLPLNRQWDQPSLAEREAAQPAATHPADDKTEQRPFTPRPVLEPEQAERFSRRHARSSALAVEENSPRARQALDAYHDVSTNQEREYVRAVFGVDIYV</sequence>
<evidence type="ECO:0000313" key="3">
    <source>
        <dbReference type="Proteomes" id="UP001432180"/>
    </source>
</evidence>
<evidence type="ECO:0000313" key="2">
    <source>
        <dbReference type="EMBL" id="WPL16178.1"/>
    </source>
</evidence>
<protein>
    <submittedName>
        <fullName evidence="2">Uncharacterized protein</fullName>
    </submittedName>
</protein>
<feature type="region of interest" description="Disordered" evidence="1">
    <location>
        <begin position="20"/>
        <end position="74"/>
    </location>
</feature>
<dbReference type="Proteomes" id="UP001432180">
    <property type="component" value="Chromosome"/>
</dbReference>
<reference evidence="2 3" key="1">
    <citation type="journal article" date="2023" name="Microorganisms">
        <title>Thiorhodovibrio frisius and Trv. litoralis spp. nov., Two Novel Members from a Clade of Fastidious Purple Sulfur Bacteria That Exhibit Unique Red-Shifted Light-Harvesting Capabilities.</title>
        <authorList>
            <person name="Methner A."/>
            <person name="Kuzyk S.B."/>
            <person name="Petersen J."/>
            <person name="Bauer S."/>
            <person name="Brinkmann H."/>
            <person name="Sichau K."/>
            <person name="Wanner G."/>
            <person name="Wolf J."/>
            <person name="Neumann-Schaal M."/>
            <person name="Henke P."/>
            <person name="Tank M."/>
            <person name="Sproer C."/>
            <person name="Bunk B."/>
            <person name="Overmann J."/>
        </authorList>
    </citation>
    <scope>NUCLEOTIDE SEQUENCE [LARGE SCALE GENOMIC DNA]</scope>
    <source>
        <strain evidence="2 3">DSM 6702</strain>
    </source>
</reference>
<gene>
    <name evidence="2" type="ORF">Thiowin_01131</name>
</gene>
<keyword evidence="3" id="KW-1185">Reference proteome</keyword>
<accession>A0ABZ0S574</accession>
<dbReference type="EMBL" id="CP121472">
    <property type="protein sequence ID" value="WPL16178.1"/>
    <property type="molecule type" value="Genomic_DNA"/>
</dbReference>
<organism evidence="2 3">
    <name type="scientific">Thiorhodovibrio winogradskyi</name>
    <dbReference type="NCBI Taxonomy" id="77007"/>
    <lineage>
        <taxon>Bacteria</taxon>
        <taxon>Pseudomonadati</taxon>
        <taxon>Pseudomonadota</taxon>
        <taxon>Gammaproteobacteria</taxon>
        <taxon>Chromatiales</taxon>
        <taxon>Chromatiaceae</taxon>
        <taxon>Thiorhodovibrio</taxon>
    </lineage>
</organism>
<proteinExistence type="predicted"/>
<evidence type="ECO:0000256" key="1">
    <source>
        <dbReference type="SAM" id="MobiDB-lite"/>
    </source>
</evidence>